<dbReference type="GeneID" id="5976405"/>
<dbReference type="AlphaFoldDB" id="Q0UGA9"/>
<dbReference type="KEGG" id="pno:SNOG_09205"/>
<protein>
    <submittedName>
        <fullName evidence="1">Uncharacterized protein</fullName>
    </submittedName>
</protein>
<dbReference type="VEuPathDB" id="FungiDB:JI435_415590"/>
<sequence length="63" mass="7463">MHTNSLVKHSPVPAMLHDQSTEYEMLFNPKIYHNRKFLMARRALQALYALERKRYDGTTVDAR</sequence>
<name>Q0UGA9_PHANO</name>
<gene>
    <name evidence="1" type="ORF">SNOG_09205</name>
</gene>
<dbReference type="HOGENOM" id="CLU_2886574_0_0_1"/>
<proteinExistence type="predicted"/>
<reference evidence="2" key="1">
    <citation type="journal article" date="2007" name="Plant Cell">
        <title>Dothideomycete-plant interactions illuminated by genome sequencing and EST analysis of the wheat pathogen Stagonospora nodorum.</title>
        <authorList>
            <person name="Hane J.K."/>
            <person name="Lowe R.G."/>
            <person name="Solomon P.S."/>
            <person name="Tan K.C."/>
            <person name="Schoch C.L."/>
            <person name="Spatafora J.W."/>
            <person name="Crous P.W."/>
            <person name="Kodira C."/>
            <person name="Birren B.W."/>
            <person name="Galagan J.E."/>
            <person name="Torriani S.F."/>
            <person name="McDonald B.A."/>
            <person name="Oliver R.P."/>
        </authorList>
    </citation>
    <scope>NUCLEOTIDE SEQUENCE [LARGE SCALE GENOMIC DNA]</scope>
    <source>
        <strain evidence="2">SN15 / ATCC MYA-4574 / FGSC 10173</strain>
    </source>
</reference>
<organism evidence="1 2">
    <name type="scientific">Phaeosphaeria nodorum (strain SN15 / ATCC MYA-4574 / FGSC 10173)</name>
    <name type="common">Glume blotch fungus</name>
    <name type="synonym">Parastagonospora nodorum</name>
    <dbReference type="NCBI Taxonomy" id="321614"/>
    <lineage>
        <taxon>Eukaryota</taxon>
        <taxon>Fungi</taxon>
        <taxon>Dikarya</taxon>
        <taxon>Ascomycota</taxon>
        <taxon>Pezizomycotina</taxon>
        <taxon>Dothideomycetes</taxon>
        <taxon>Pleosporomycetidae</taxon>
        <taxon>Pleosporales</taxon>
        <taxon>Pleosporineae</taxon>
        <taxon>Phaeosphaeriaceae</taxon>
        <taxon>Parastagonospora</taxon>
    </lineage>
</organism>
<accession>Q0UGA9</accession>
<dbReference type="Proteomes" id="UP000001055">
    <property type="component" value="Unassembled WGS sequence"/>
</dbReference>
<dbReference type="EMBL" id="CH445338">
    <property type="protein sequence ID" value="EAT83397.1"/>
    <property type="molecule type" value="Genomic_DNA"/>
</dbReference>
<dbReference type="InParanoid" id="Q0UGA9"/>
<evidence type="ECO:0000313" key="2">
    <source>
        <dbReference type="Proteomes" id="UP000001055"/>
    </source>
</evidence>
<evidence type="ECO:0000313" key="1">
    <source>
        <dbReference type="EMBL" id="EAT83397.1"/>
    </source>
</evidence>
<dbReference type="RefSeq" id="XP_001799504.1">
    <property type="nucleotide sequence ID" value="XM_001799452.1"/>
</dbReference>